<feature type="compositionally biased region" description="Low complexity" evidence="13">
    <location>
        <begin position="329"/>
        <end position="361"/>
    </location>
</feature>
<evidence type="ECO:0000256" key="2">
    <source>
        <dbReference type="ARBA" id="ARBA00008638"/>
    </source>
</evidence>
<dbReference type="GO" id="GO:0006357">
    <property type="term" value="P:regulation of transcription by RNA polymerase II"/>
    <property type="evidence" value="ECO:0007669"/>
    <property type="project" value="InterPro"/>
</dbReference>
<name>A0A8J2S6V1_9CRUS</name>
<evidence type="ECO:0000256" key="1">
    <source>
        <dbReference type="ARBA" id="ARBA00004123"/>
    </source>
</evidence>
<evidence type="ECO:0000256" key="11">
    <source>
        <dbReference type="ARBA" id="ARBA00023306"/>
    </source>
</evidence>
<keyword evidence="4" id="KW-0597">Phosphoprotein</keyword>
<keyword evidence="5" id="KW-0132">Cell division</keyword>
<feature type="compositionally biased region" description="Low complexity" evidence="13">
    <location>
        <begin position="382"/>
        <end position="400"/>
    </location>
</feature>
<keyword evidence="3" id="KW-1017">Isopeptide bond</keyword>
<dbReference type="GO" id="GO:0016538">
    <property type="term" value="F:cyclin-dependent protein serine/threonine kinase regulator activity"/>
    <property type="evidence" value="ECO:0007669"/>
    <property type="project" value="InterPro"/>
</dbReference>
<keyword evidence="6" id="KW-0832">Ubl conjugation</keyword>
<accession>A0A8J2S6V1</accession>
<keyword evidence="7" id="KW-0805">Transcription regulation</keyword>
<feature type="compositionally biased region" description="Low complexity" evidence="13">
    <location>
        <begin position="860"/>
        <end position="875"/>
    </location>
</feature>
<dbReference type="Pfam" id="PF00134">
    <property type="entry name" value="Cyclin_N"/>
    <property type="match status" value="1"/>
</dbReference>
<evidence type="ECO:0000256" key="5">
    <source>
        <dbReference type="ARBA" id="ARBA00022618"/>
    </source>
</evidence>
<dbReference type="InterPro" id="IPR013763">
    <property type="entry name" value="Cyclin-like_dom"/>
</dbReference>
<feature type="compositionally biased region" description="Polar residues" evidence="13">
    <location>
        <begin position="262"/>
        <end position="278"/>
    </location>
</feature>
<evidence type="ECO:0000313" key="15">
    <source>
        <dbReference type="EMBL" id="CAH0110536.1"/>
    </source>
</evidence>
<organism evidence="15 16">
    <name type="scientific">Daphnia galeata</name>
    <dbReference type="NCBI Taxonomy" id="27404"/>
    <lineage>
        <taxon>Eukaryota</taxon>
        <taxon>Metazoa</taxon>
        <taxon>Ecdysozoa</taxon>
        <taxon>Arthropoda</taxon>
        <taxon>Crustacea</taxon>
        <taxon>Branchiopoda</taxon>
        <taxon>Diplostraca</taxon>
        <taxon>Cladocera</taxon>
        <taxon>Anomopoda</taxon>
        <taxon>Daphniidae</taxon>
        <taxon>Daphnia</taxon>
    </lineage>
</organism>
<feature type="region of interest" description="Disordered" evidence="13">
    <location>
        <begin position="1056"/>
        <end position="1090"/>
    </location>
</feature>
<evidence type="ECO:0000256" key="3">
    <source>
        <dbReference type="ARBA" id="ARBA00022499"/>
    </source>
</evidence>
<feature type="compositionally biased region" description="Basic residues" evidence="13">
    <location>
        <begin position="744"/>
        <end position="753"/>
    </location>
</feature>
<dbReference type="EMBL" id="CAKKLH010000303">
    <property type="protein sequence ID" value="CAH0110536.1"/>
    <property type="molecule type" value="Genomic_DNA"/>
</dbReference>
<proteinExistence type="inferred from homology"/>
<feature type="compositionally biased region" description="Low complexity" evidence="13">
    <location>
        <begin position="964"/>
        <end position="990"/>
    </location>
</feature>
<feature type="domain" description="Cyclin-like" evidence="14">
    <location>
        <begin position="161"/>
        <end position="245"/>
    </location>
</feature>
<comment type="similarity">
    <text evidence="2">Belongs to the cyclin family. Cyclin C subfamily.</text>
</comment>
<feature type="compositionally biased region" description="Basic and acidic residues" evidence="13">
    <location>
        <begin position="310"/>
        <end position="325"/>
    </location>
</feature>
<keyword evidence="8 12" id="KW-0195">Cyclin</keyword>
<evidence type="ECO:0000256" key="13">
    <source>
        <dbReference type="SAM" id="MobiDB-lite"/>
    </source>
</evidence>
<feature type="region of interest" description="Disordered" evidence="13">
    <location>
        <begin position="624"/>
        <end position="663"/>
    </location>
</feature>
<reference evidence="15" key="1">
    <citation type="submission" date="2021-11" db="EMBL/GenBank/DDBJ databases">
        <authorList>
            <person name="Schell T."/>
        </authorList>
    </citation>
    <scope>NUCLEOTIDE SEQUENCE</scope>
    <source>
        <strain evidence="15">M5</strain>
    </source>
</reference>
<feature type="compositionally biased region" description="Basic and acidic residues" evidence="13">
    <location>
        <begin position="734"/>
        <end position="743"/>
    </location>
</feature>
<keyword evidence="9" id="KW-0804">Transcription</keyword>
<evidence type="ECO:0000256" key="10">
    <source>
        <dbReference type="ARBA" id="ARBA00023242"/>
    </source>
</evidence>
<feature type="compositionally biased region" description="Pro residues" evidence="13">
    <location>
        <begin position="1071"/>
        <end position="1090"/>
    </location>
</feature>
<protein>
    <recommendedName>
        <fullName evidence="14">Cyclin-like domain-containing protein</fullName>
    </recommendedName>
</protein>
<evidence type="ECO:0000256" key="9">
    <source>
        <dbReference type="ARBA" id="ARBA00023163"/>
    </source>
</evidence>
<dbReference type="OrthoDB" id="25002at2759"/>
<dbReference type="SMART" id="SM00385">
    <property type="entry name" value="CYCLIN"/>
    <property type="match status" value="2"/>
</dbReference>
<dbReference type="InterPro" id="IPR006671">
    <property type="entry name" value="Cyclin_N"/>
</dbReference>
<feature type="compositionally biased region" description="Low complexity" evidence="13">
    <location>
        <begin position="441"/>
        <end position="456"/>
    </location>
</feature>
<feature type="compositionally biased region" description="Low complexity" evidence="13">
    <location>
        <begin position="638"/>
        <end position="663"/>
    </location>
</feature>
<feature type="compositionally biased region" description="Basic residues" evidence="13">
    <location>
        <begin position="721"/>
        <end position="733"/>
    </location>
</feature>
<evidence type="ECO:0000256" key="8">
    <source>
        <dbReference type="ARBA" id="ARBA00023127"/>
    </source>
</evidence>
<dbReference type="PANTHER" id="PTHR10026">
    <property type="entry name" value="CYCLIN"/>
    <property type="match status" value="1"/>
</dbReference>
<dbReference type="Pfam" id="PF21797">
    <property type="entry name" value="CycT2-like_C"/>
    <property type="match status" value="1"/>
</dbReference>
<dbReference type="SUPFAM" id="SSF47954">
    <property type="entry name" value="Cyclin-like"/>
    <property type="match status" value="2"/>
</dbReference>
<feature type="region of interest" description="Disordered" evidence="13">
    <location>
        <begin position="261"/>
        <end position="546"/>
    </location>
</feature>
<dbReference type="FunFam" id="1.10.472.10:FF:000004">
    <property type="entry name" value="Cyclin T2"/>
    <property type="match status" value="1"/>
</dbReference>
<dbReference type="AlphaFoldDB" id="A0A8J2S6V1"/>
<dbReference type="GO" id="GO:0005634">
    <property type="term" value="C:nucleus"/>
    <property type="evidence" value="ECO:0007669"/>
    <property type="project" value="UniProtKB-SubCell"/>
</dbReference>
<evidence type="ECO:0000256" key="7">
    <source>
        <dbReference type="ARBA" id="ARBA00023015"/>
    </source>
</evidence>
<feature type="compositionally biased region" description="Polar residues" evidence="13">
    <location>
        <begin position="810"/>
        <end position="822"/>
    </location>
</feature>
<keyword evidence="11" id="KW-0131">Cell cycle</keyword>
<dbReference type="InterPro" id="IPR043198">
    <property type="entry name" value="Cyclin/Ssn8"/>
</dbReference>
<keyword evidence="16" id="KW-1185">Reference proteome</keyword>
<comment type="caution">
    <text evidence="15">The sequence shown here is derived from an EMBL/GenBank/DDBJ whole genome shotgun (WGS) entry which is preliminary data.</text>
</comment>
<evidence type="ECO:0000313" key="16">
    <source>
        <dbReference type="Proteomes" id="UP000789390"/>
    </source>
</evidence>
<evidence type="ECO:0000256" key="6">
    <source>
        <dbReference type="ARBA" id="ARBA00022843"/>
    </source>
</evidence>
<evidence type="ECO:0000259" key="14">
    <source>
        <dbReference type="SMART" id="SM00385"/>
    </source>
</evidence>
<feature type="domain" description="Cyclin-like" evidence="14">
    <location>
        <begin position="42"/>
        <end position="141"/>
    </location>
</feature>
<keyword evidence="10" id="KW-0539">Nucleus</keyword>
<feature type="compositionally biased region" description="Basic and acidic residues" evidence="13">
    <location>
        <begin position="754"/>
        <end position="773"/>
    </location>
</feature>
<dbReference type="GO" id="GO:0051301">
    <property type="term" value="P:cell division"/>
    <property type="evidence" value="ECO:0007669"/>
    <property type="project" value="UniProtKB-KW"/>
</dbReference>
<dbReference type="Gene3D" id="1.10.472.10">
    <property type="entry name" value="Cyclin-like"/>
    <property type="match status" value="2"/>
</dbReference>
<feature type="compositionally biased region" description="Polar residues" evidence="13">
    <location>
        <begin position="624"/>
        <end position="636"/>
    </location>
</feature>
<sequence>MMAAPMDSGKWVFTKEQLQNTPSRRCNIDYDKEIFYRQQAATLIQEMGQRLQVTQLCINTAIVYVHRFYMFHSFNKFHRNPISSCALFLAAKVEEQPRKLEHVIRVAHMILYKDQRNLDINSEQYIEQAQELINNENILLQTLGFDVAIDHPHTQVLKCCQHLFRASSSKDMAQTSYFMATNSLHLTTMCLQYKPTVVACVCIHLVCKWFNFEIPQSAEGKDWFWYVDKTVTLEMLDELTVEFLAIFNKCPSRLRKRVMQQPGVNASAMTSSDKNAPGSSSKDASSSHPDAHKVRNESSGSSSGSAAPKPGERVPRPHDQRRDKTGTLVPPSSSTASVPAGHRPSSNSGHPPSHSNRPPESAGGGGGGAAAGGHHHHHHHQQQQQQQHQQQLQSGHSSSRPPHPHQRSSSGSIKDLKQPAGSSNSSSMTHSSTSQHHHHQQQQLQQQQQQQRLQQQPVPQNTSSSQRKPVPPSSVSSNKVQQPSSGGSSSGSLFSPPRIDQQSERKPNDIGSSRNKPSTSAFGQDWPGNGNLGGMSSSAASSQQTQMNLSASLGFSLDLDICEDQDSTWDINYGLEPNSLLGSPNAAIESMLMNSTTGEGASTSGFQVKQQHQSLFSMLAPSPKLQQPIQQQHPTNPQLPSTPQPQITPQQVQQQQLQQPPQLVQQPSLRESLFDLGLDNEPFSSVVKTEDAMACIEIKSTPAAEVVVSAPVDEEVDPSSGKKKKKDKKKHKNKDKDREGKEKEKKHKHKHKEKDKEKVREKEKYKEAADGPRLKISGVSQSPVEDQATLVKPVIKIKIPKGRIEGDVATTPTNGSNDSQQPMPAASPIAPGGGLKIKISREMISSNNSKEKESSRKRASTTSSSSLNKTSLPSAKQPKMEAIPQHQPQQQQLHHPPPHHHQQQQQHQQHQFQSSSSTGRPHHERNGSSSNVAPEENRQRSHSTHRSSSTNINKVGHSSMQTFSAPSTASTSSSGPSSASAAAAAAAANAANAYNRAAGGFPSFAPTYPPPGSMPPMGHPPFYNPFPPAYAPYHMYPPYPQGPPMPPMMNNHIHAAPIPPSMATGVSAGMPPLPREPPPQVPPPPPPQPH</sequence>
<dbReference type="CDD" id="cd20539">
    <property type="entry name" value="CYCLIN_CCNT_rpt2"/>
    <property type="match status" value="1"/>
</dbReference>
<feature type="compositionally biased region" description="Gly residues" evidence="13">
    <location>
        <begin position="362"/>
        <end position="371"/>
    </location>
</feature>
<feature type="compositionally biased region" description="Low complexity" evidence="13">
    <location>
        <begin position="422"/>
        <end position="434"/>
    </location>
</feature>
<dbReference type="FunFam" id="1.10.472.10:FF:000009">
    <property type="entry name" value="cyclin-T2 isoform X1"/>
    <property type="match status" value="1"/>
</dbReference>
<gene>
    <name evidence="15" type="ORF">DGAL_LOCUS14106</name>
</gene>
<feature type="region of interest" description="Disordered" evidence="13">
    <location>
        <begin position="711"/>
        <end position="990"/>
    </location>
</feature>
<dbReference type="Proteomes" id="UP000789390">
    <property type="component" value="Unassembled WGS sequence"/>
</dbReference>
<feature type="compositionally biased region" description="Low complexity" evidence="13">
    <location>
        <begin position="463"/>
        <end position="492"/>
    </location>
</feature>
<evidence type="ECO:0000256" key="4">
    <source>
        <dbReference type="ARBA" id="ARBA00022553"/>
    </source>
</evidence>
<dbReference type="InterPro" id="IPR036915">
    <property type="entry name" value="Cyclin-like_sf"/>
</dbReference>
<feature type="compositionally biased region" description="Polar residues" evidence="13">
    <location>
        <begin position="510"/>
        <end position="522"/>
    </location>
</feature>
<feature type="compositionally biased region" description="Low complexity" evidence="13">
    <location>
        <begin position="884"/>
        <end position="894"/>
    </location>
</feature>
<feature type="compositionally biased region" description="Polar residues" evidence="13">
    <location>
        <begin position="951"/>
        <end position="963"/>
    </location>
</feature>
<comment type="subcellular location">
    <subcellularLocation>
        <location evidence="1">Nucleus</location>
    </subcellularLocation>
</comment>
<dbReference type="CDD" id="cd20538">
    <property type="entry name" value="CYCLIN_CCNT_rpt1"/>
    <property type="match status" value="1"/>
</dbReference>
<evidence type="ECO:0000256" key="12">
    <source>
        <dbReference type="RuleBase" id="RU000383"/>
    </source>
</evidence>